<evidence type="ECO:0000313" key="4">
    <source>
        <dbReference type="Proteomes" id="UP000215738"/>
    </source>
</evidence>
<evidence type="ECO:0000313" key="5">
    <source>
        <dbReference type="Proteomes" id="UP000254507"/>
    </source>
</evidence>
<organism evidence="3 5">
    <name type="scientific">Actinobacillus seminis</name>
    <dbReference type="NCBI Taxonomy" id="722"/>
    <lineage>
        <taxon>Bacteria</taxon>
        <taxon>Pseudomonadati</taxon>
        <taxon>Pseudomonadota</taxon>
        <taxon>Gammaproteobacteria</taxon>
        <taxon>Pasteurellales</taxon>
        <taxon>Pasteurellaceae</taxon>
        <taxon>Actinobacillus</taxon>
    </lineage>
</organism>
<dbReference type="Proteomes" id="UP000254507">
    <property type="component" value="Unassembled WGS sequence"/>
</dbReference>
<name>A0A263HG85_9PAST</name>
<dbReference type="InParanoid" id="A0A263HG85"/>
<dbReference type="RefSeq" id="WP_094945325.1">
    <property type="nucleotide sequence ID" value="NZ_NLFK01000001.1"/>
</dbReference>
<reference evidence="3 5" key="2">
    <citation type="submission" date="2018-06" db="EMBL/GenBank/DDBJ databases">
        <authorList>
            <consortium name="Pathogen Informatics"/>
            <person name="Doyle S."/>
        </authorList>
    </citation>
    <scope>NUCLEOTIDE SEQUENCE [LARGE SCALE GENOMIC DNA]</scope>
    <source>
        <strain evidence="3 5">NCTC10851</strain>
    </source>
</reference>
<protein>
    <submittedName>
        <fullName evidence="2 3">Integrating conjugative element protein</fullName>
    </submittedName>
</protein>
<evidence type="ECO:0000313" key="2">
    <source>
        <dbReference type="EMBL" id="OZN25687.1"/>
    </source>
</evidence>
<dbReference type="EMBL" id="UFSB01000001">
    <property type="protein sequence ID" value="SUU37050.1"/>
    <property type="molecule type" value="Genomic_DNA"/>
</dbReference>
<dbReference type="NCBIfam" id="TIGR03749">
    <property type="entry name" value="conj_TIGR03749"/>
    <property type="match status" value="1"/>
</dbReference>
<accession>A0A263HG85</accession>
<feature type="chain" id="PRO_5044571945" evidence="1">
    <location>
        <begin position="24"/>
        <end position="306"/>
    </location>
</feature>
<evidence type="ECO:0000256" key="1">
    <source>
        <dbReference type="SAM" id="SignalP"/>
    </source>
</evidence>
<dbReference type="Pfam" id="PF11920">
    <property type="entry name" value="DUF3438"/>
    <property type="match status" value="1"/>
</dbReference>
<dbReference type="InterPro" id="IPR021844">
    <property type="entry name" value="Integr_conj_element_PFL4704"/>
</dbReference>
<gene>
    <name evidence="2" type="ORF">CFY87_00210</name>
    <name evidence="3" type="ORF">NCTC10851_01432</name>
</gene>
<dbReference type="AlphaFoldDB" id="A0A263HG85"/>
<dbReference type="PROSITE" id="PS51257">
    <property type="entry name" value="PROKAR_LIPOPROTEIN"/>
    <property type="match status" value="1"/>
</dbReference>
<dbReference type="Proteomes" id="UP000215738">
    <property type="component" value="Unassembled WGS sequence"/>
</dbReference>
<evidence type="ECO:0000313" key="3">
    <source>
        <dbReference type="EMBL" id="SUU37050.1"/>
    </source>
</evidence>
<proteinExistence type="predicted"/>
<reference evidence="2 4" key="1">
    <citation type="submission" date="2017-07" db="EMBL/GenBank/DDBJ databases">
        <title>Virulence factors identified in Actinobacillus seminis.</title>
        <authorList>
            <person name="Negrete-Abascal E."/>
            <person name="Vaca-Pacheco S."/>
            <person name="Montes-Garcia F."/>
            <person name="Leyto-Gil A.M."/>
            <person name="Fragoso-Garcia E."/>
            <person name="Carvente-Garcia R."/>
            <person name="Perez-Agueros S."/>
            <person name="Castelan-Sanchez H.G."/>
            <person name="Garcia-Molina A."/>
            <person name="Villamar T.E."/>
            <person name="Vazquez-Cruz C."/>
        </authorList>
    </citation>
    <scope>NUCLEOTIDE SEQUENCE [LARGE SCALE GENOMIC DNA]</scope>
    <source>
        <strain evidence="2 4">ATCC 15768</strain>
    </source>
</reference>
<dbReference type="OrthoDB" id="7064293at2"/>
<keyword evidence="4" id="KW-1185">Reference proteome</keyword>
<sequence>MMRKTLRNLTALCCTVIACNVQAELLMKWQRLPLPIDLQVEKERVILVDKNVKVGYPKALEGKIRLQSTGGAVYLKALEPFPTARLQFKDVLTNEIILLDVTAKEKVVNPQETIRLIYEGKLENQSGSLNQDEEATEENLPASPQLPVPAALTRYAAQMLYAPLRTVEPAPGIRRIAHGLPSKITTLLPAYPVTATPLMSWQLGDYVVTAVRLQNRGTSRLELDPRELQGRFYAATFQHHWLGRFGSTEDTTTLYLVTEGRPNQAIIPESKKYVPPKKVKRTKIVVKKVIEQTRSATAEEAQNESQ</sequence>
<keyword evidence="1" id="KW-0732">Signal</keyword>
<dbReference type="EMBL" id="NLFK01000001">
    <property type="protein sequence ID" value="OZN25687.1"/>
    <property type="molecule type" value="Genomic_DNA"/>
</dbReference>
<feature type="signal peptide" evidence="1">
    <location>
        <begin position="1"/>
        <end position="23"/>
    </location>
</feature>